<sequence>MSKSICLDSVSPNSSPTFISLRIWSHLSMEALPSKLGGRTLSLERPSERSFTSGWSSSMALMSRRSLSMVVMKSATVSAMSLDVFLSSRMVMGRPSRIRSRAAGQSKRYFDMKDSTDGNSSPCTCLNAALYCTRSLEQLWV</sequence>
<name>A0A0K2TQB3_LEPSM</name>
<dbReference type="EMBL" id="HACA01010230">
    <property type="protein sequence ID" value="CDW27591.1"/>
    <property type="molecule type" value="Transcribed_RNA"/>
</dbReference>
<evidence type="ECO:0000313" key="1">
    <source>
        <dbReference type="EMBL" id="CDW27591.1"/>
    </source>
</evidence>
<protein>
    <submittedName>
        <fullName evidence="1">Uncharacterized protein</fullName>
    </submittedName>
</protein>
<organism evidence="1">
    <name type="scientific">Lepeophtheirus salmonis</name>
    <name type="common">Salmon louse</name>
    <name type="synonym">Caligus salmonis</name>
    <dbReference type="NCBI Taxonomy" id="72036"/>
    <lineage>
        <taxon>Eukaryota</taxon>
        <taxon>Metazoa</taxon>
        <taxon>Ecdysozoa</taxon>
        <taxon>Arthropoda</taxon>
        <taxon>Crustacea</taxon>
        <taxon>Multicrustacea</taxon>
        <taxon>Hexanauplia</taxon>
        <taxon>Copepoda</taxon>
        <taxon>Siphonostomatoida</taxon>
        <taxon>Caligidae</taxon>
        <taxon>Lepeophtheirus</taxon>
    </lineage>
</organism>
<accession>A0A0K2TQB3</accession>
<dbReference type="AlphaFoldDB" id="A0A0K2TQB3"/>
<reference evidence="1" key="1">
    <citation type="submission" date="2014-05" db="EMBL/GenBank/DDBJ databases">
        <authorList>
            <person name="Chronopoulou M."/>
        </authorList>
    </citation>
    <scope>NUCLEOTIDE SEQUENCE</scope>
    <source>
        <tissue evidence="1">Whole organism</tissue>
    </source>
</reference>
<proteinExistence type="predicted"/>